<evidence type="ECO:0000313" key="3">
    <source>
        <dbReference type="Proteomes" id="UP000094527"/>
    </source>
</evidence>
<comment type="caution">
    <text evidence="2">The sequence shown here is derived from an EMBL/GenBank/DDBJ whole genome shotgun (WGS) entry which is preliminary data.</text>
</comment>
<sequence length="350" mass="39196">MMFPPFFLLSSVSSIFFALQCFSVSLTPSEMNSSTKRMKTEPSPTAELNLEPTGTANLYKLIPGARWSHLFGSRRIYPISPFIGWSYMKEASSKEVSHFFRPSQENPGVGATPIFLLLALLFSVEKVLVSTHEYSYDHVFASDSKNFLRFAFYLPSDKAHPNSEPNPEPVPVNSIISLELVTGSGNKCDIELKRPSSMESGVKRVLICKSDDGRLPTIQIKGLKATPIIPKGFEVTPQTVLTPFSLLDKENKRYSCHKEILEDNWPFLRMKLEENPILTEMKTEGGSATVDVVLHHFYYPQKPVPPINSFGMALELLKVAHQLQIPKLLALAVDTLIEKMDRWGCRVGGS</sequence>
<evidence type="ECO:0000313" key="2">
    <source>
        <dbReference type="EMBL" id="ODM87596.1"/>
    </source>
</evidence>
<dbReference type="InterPro" id="IPR011333">
    <property type="entry name" value="SKP1/BTB/POZ_sf"/>
</dbReference>
<keyword evidence="3" id="KW-1185">Reference proteome</keyword>
<feature type="signal peptide" evidence="1">
    <location>
        <begin position="1"/>
        <end position="23"/>
    </location>
</feature>
<feature type="chain" id="PRO_5008903436" evidence="1">
    <location>
        <begin position="24"/>
        <end position="350"/>
    </location>
</feature>
<name>A0A1D2M3S0_ORCCI</name>
<organism evidence="2 3">
    <name type="scientific">Orchesella cincta</name>
    <name type="common">Springtail</name>
    <name type="synonym">Podura cincta</name>
    <dbReference type="NCBI Taxonomy" id="48709"/>
    <lineage>
        <taxon>Eukaryota</taxon>
        <taxon>Metazoa</taxon>
        <taxon>Ecdysozoa</taxon>
        <taxon>Arthropoda</taxon>
        <taxon>Hexapoda</taxon>
        <taxon>Collembola</taxon>
        <taxon>Entomobryomorpha</taxon>
        <taxon>Entomobryoidea</taxon>
        <taxon>Orchesellidae</taxon>
        <taxon>Orchesellinae</taxon>
        <taxon>Orchesella</taxon>
    </lineage>
</organism>
<evidence type="ECO:0000256" key="1">
    <source>
        <dbReference type="SAM" id="SignalP"/>
    </source>
</evidence>
<dbReference type="Gene3D" id="3.30.710.10">
    <property type="entry name" value="Potassium Channel Kv1.1, Chain A"/>
    <property type="match status" value="1"/>
</dbReference>
<keyword evidence="1" id="KW-0732">Signal</keyword>
<protein>
    <submittedName>
        <fullName evidence="2">Uncharacterized protein</fullName>
    </submittedName>
</protein>
<reference evidence="2 3" key="1">
    <citation type="journal article" date="2016" name="Genome Biol. Evol.">
        <title>Gene Family Evolution Reflects Adaptation to Soil Environmental Stressors in the Genome of the Collembolan Orchesella cincta.</title>
        <authorList>
            <person name="Faddeeva-Vakhrusheva A."/>
            <person name="Derks M.F."/>
            <person name="Anvar S.Y."/>
            <person name="Agamennone V."/>
            <person name="Suring W."/>
            <person name="Smit S."/>
            <person name="van Straalen N.M."/>
            <person name="Roelofs D."/>
        </authorList>
    </citation>
    <scope>NUCLEOTIDE SEQUENCE [LARGE SCALE GENOMIC DNA]</scope>
    <source>
        <tissue evidence="2">Mixed pool</tissue>
    </source>
</reference>
<gene>
    <name evidence="2" type="ORF">Ocin01_19086</name>
</gene>
<dbReference type="AlphaFoldDB" id="A0A1D2M3S0"/>
<dbReference type="EMBL" id="LJIJ01005000">
    <property type="protein sequence ID" value="ODM87596.1"/>
    <property type="molecule type" value="Genomic_DNA"/>
</dbReference>
<dbReference type="SUPFAM" id="SSF54695">
    <property type="entry name" value="POZ domain"/>
    <property type="match status" value="1"/>
</dbReference>
<dbReference type="Proteomes" id="UP000094527">
    <property type="component" value="Unassembled WGS sequence"/>
</dbReference>
<accession>A0A1D2M3S0</accession>
<proteinExistence type="predicted"/>